<dbReference type="EMBL" id="CP026378">
    <property type="protein sequence ID" value="AUY24654.1"/>
    <property type="molecule type" value="Genomic_DNA"/>
</dbReference>
<keyword evidence="5 12" id="KW-0812">Transmembrane</keyword>
<dbReference type="PANTHER" id="PTHR43531:SF14">
    <property type="entry name" value="METHYL-ACCEPTING CHEMOTAXIS PROTEIN I-RELATED"/>
    <property type="match status" value="1"/>
</dbReference>
<proteinExistence type="inferred from homology"/>
<keyword evidence="15" id="KW-1185">Reference proteome</keyword>
<dbReference type="Gene3D" id="1.10.287.950">
    <property type="entry name" value="Methyl-accepting chemotaxis protein"/>
    <property type="match status" value="1"/>
</dbReference>
<dbReference type="GeneID" id="84633385"/>
<reference evidence="14 15" key="1">
    <citation type="submission" date="2018-01" db="EMBL/GenBank/DDBJ databases">
        <title>Complete and assembled Genome of Pantoea calida DSM22759T.</title>
        <authorList>
            <person name="Stevens M.J.A."/>
            <person name="Zurfluh K."/>
            <person name="Stephan R."/>
        </authorList>
    </citation>
    <scope>NUCLEOTIDE SEQUENCE [LARGE SCALE GENOMIC DNA]</scope>
    <source>
        <strain evidence="14 15">DSM 22759</strain>
    </source>
</reference>
<dbReference type="CDD" id="cd11386">
    <property type="entry name" value="MCP_signal"/>
    <property type="match status" value="1"/>
</dbReference>
<evidence type="ECO:0000256" key="3">
    <source>
        <dbReference type="ARBA" id="ARBA00022481"/>
    </source>
</evidence>
<dbReference type="InterPro" id="IPR004091">
    <property type="entry name" value="Chemotax_Me-accpt_rcpt_Me-site"/>
</dbReference>
<feature type="transmembrane region" description="Helical" evidence="12">
    <location>
        <begin position="316"/>
        <end position="338"/>
    </location>
</feature>
<dbReference type="PRINTS" id="PR00260">
    <property type="entry name" value="CHEMTRNSDUCR"/>
</dbReference>
<evidence type="ECO:0000256" key="10">
    <source>
        <dbReference type="PROSITE-ProRule" id="PRU00284"/>
    </source>
</evidence>
<dbReference type="Pfam" id="PF02743">
    <property type="entry name" value="dCache_1"/>
    <property type="match status" value="1"/>
</dbReference>
<dbReference type="Proteomes" id="UP000237673">
    <property type="component" value="Chromosome"/>
</dbReference>
<protein>
    <submittedName>
        <fullName evidence="14">Methyl-accepting chemotaxis protein</fullName>
    </submittedName>
</protein>
<dbReference type="Pfam" id="PF00015">
    <property type="entry name" value="MCPsignal"/>
    <property type="match status" value="1"/>
</dbReference>
<dbReference type="PROSITE" id="PS50111">
    <property type="entry name" value="CHEMOTAXIS_TRANSDUC_2"/>
    <property type="match status" value="1"/>
</dbReference>
<comment type="subcellular location">
    <subcellularLocation>
        <location evidence="1">Cell membrane</location>
        <topology evidence="1">Multi-pass membrane protein</topology>
    </subcellularLocation>
</comment>
<dbReference type="InterPro" id="IPR004089">
    <property type="entry name" value="MCPsignal_dom"/>
</dbReference>
<dbReference type="SUPFAM" id="SSF58104">
    <property type="entry name" value="Methyl-accepting chemotaxis protein (MCP) signaling domain"/>
    <property type="match status" value="1"/>
</dbReference>
<keyword evidence="11" id="KW-0175">Coiled coil</keyword>
<dbReference type="PANTHER" id="PTHR43531">
    <property type="entry name" value="PROTEIN ICFG"/>
    <property type="match status" value="1"/>
</dbReference>
<evidence type="ECO:0000313" key="15">
    <source>
        <dbReference type="Proteomes" id="UP000237673"/>
    </source>
</evidence>
<evidence type="ECO:0000259" key="13">
    <source>
        <dbReference type="PROSITE" id="PS50111"/>
    </source>
</evidence>
<evidence type="ECO:0000256" key="8">
    <source>
        <dbReference type="ARBA" id="ARBA00023224"/>
    </source>
</evidence>
<keyword evidence="2" id="KW-1003">Cell membrane</keyword>
<dbReference type="SMART" id="SM00283">
    <property type="entry name" value="MA"/>
    <property type="match status" value="1"/>
</dbReference>
<feature type="transmembrane region" description="Helical" evidence="12">
    <location>
        <begin position="16"/>
        <end position="36"/>
    </location>
</feature>
<feature type="domain" description="Methyl-accepting transducer" evidence="13">
    <location>
        <begin position="400"/>
        <end position="629"/>
    </location>
</feature>
<evidence type="ECO:0000256" key="4">
    <source>
        <dbReference type="ARBA" id="ARBA00022500"/>
    </source>
</evidence>
<organism evidence="14 15">
    <name type="scientific">Mixta calida</name>
    <dbReference type="NCBI Taxonomy" id="665913"/>
    <lineage>
        <taxon>Bacteria</taxon>
        <taxon>Pseudomonadati</taxon>
        <taxon>Pseudomonadota</taxon>
        <taxon>Gammaproteobacteria</taxon>
        <taxon>Enterobacterales</taxon>
        <taxon>Erwiniaceae</taxon>
        <taxon>Mixta</taxon>
    </lineage>
</organism>
<accession>A0ABM6RZU3</accession>
<keyword evidence="8 10" id="KW-0807">Transducer</keyword>
<dbReference type="InterPro" id="IPR004090">
    <property type="entry name" value="Chemotax_Me-accpt_rcpt"/>
</dbReference>
<evidence type="ECO:0000256" key="1">
    <source>
        <dbReference type="ARBA" id="ARBA00004651"/>
    </source>
</evidence>
<comment type="similarity">
    <text evidence="9">Belongs to the methyl-accepting chemotaxis (MCP) protein family.</text>
</comment>
<keyword evidence="3" id="KW-0488">Methylation</keyword>
<evidence type="ECO:0000256" key="12">
    <source>
        <dbReference type="SAM" id="Phobius"/>
    </source>
</evidence>
<dbReference type="Gene3D" id="3.30.450.20">
    <property type="entry name" value="PAS domain"/>
    <property type="match status" value="2"/>
</dbReference>
<evidence type="ECO:0000256" key="9">
    <source>
        <dbReference type="ARBA" id="ARBA00029447"/>
    </source>
</evidence>
<dbReference type="CDD" id="cd12913">
    <property type="entry name" value="PDC1_MCP_like"/>
    <property type="match status" value="1"/>
</dbReference>
<sequence>MSRSLTTKRKMRTRTLMLITGMLTISLGFILTIGLLSSQSRQQQRQLAQDYLQQIAKANAQQVQNRFDGALHAARALATSAWSLHQAGLTERRALDQLLLDTLSAHNDFLSMSLAFEPNAFDGKDAAFAGQPDQEPTGRYVRYVARDGGNNPALHNLTDYEKPGSGDYYLLPRQRMKEVILEPYLYPYNGVEVMLTSIAAPIVVGGQFKGSVTTDFSLATLQKAISAIKPWQGKGYALLLSNEGKIIASPDASQTGKTWQGEQHSATGVQMSEDAWLKEAAFISWQPINVGNSGTPWRLAIVAPVSDVMAAANRQLVYALVLMLVSIVVVCGVLGLIFTRKIARPIGGEPGDAASLALAVAQGDLSQPISVQANDRQSIFYAMQTMQQQLRTMVGEIMTASASVRSGASEIASGNLNLSSRTEEQASALQETAASMEQLTATVKLNADNAHHATTLTGNATAVAQRGETLVRQVVEIMGQIDDSSRKIGDITSMINSIAFQTNILALNAAVEAARAGEQGRGFAVVASEVRNLAQRSANAVKEISALIEESASRVSAGVSLVNETGETMQAMTESVSAVQAIIDEIVNASDEQSLGISQVSVAVNEMDGVTQQNAALVQEMSAAAASLEQQAHQLAETVSTFQLERLA</sequence>
<dbReference type="PROSITE" id="PS00538">
    <property type="entry name" value="CHEMOTAXIS_TRANSDUC_1"/>
    <property type="match status" value="1"/>
</dbReference>
<evidence type="ECO:0000256" key="2">
    <source>
        <dbReference type="ARBA" id="ARBA00022475"/>
    </source>
</evidence>
<gene>
    <name evidence="14" type="ORF">C2E16_06850</name>
</gene>
<keyword evidence="7 12" id="KW-0472">Membrane</keyword>
<keyword evidence="6 12" id="KW-1133">Transmembrane helix</keyword>
<evidence type="ECO:0000256" key="7">
    <source>
        <dbReference type="ARBA" id="ARBA00023136"/>
    </source>
</evidence>
<dbReference type="RefSeq" id="WP_084971258.1">
    <property type="nucleotide sequence ID" value="NZ_CAXOMJ010000048.1"/>
</dbReference>
<feature type="coiled-coil region" evidence="11">
    <location>
        <begin position="618"/>
        <end position="645"/>
    </location>
</feature>
<evidence type="ECO:0000256" key="11">
    <source>
        <dbReference type="SAM" id="Coils"/>
    </source>
</evidence>
<evidence type="ECO:0000256" key="5">
    <source>
        <dbReference type="ARBA" id="ARBA00022692"/>
    </source>
</evidence>
<name>A0ABM6RZU3_9GAMM</name>
<dbReference type="InterPro" id="IPR051310">
    <property type="entry name" value="MCP_chemotaxis"/>
</dbReference>
<evidence type="ECO:0000256" key="6">
    <source>
        <dbReference type="ARBA" id="ARBA00022989"/>
    </source>
</evidence>
<dbReference type="InterPro" id="IPR033479">
    <property type="entry name" value="dCache_1"/>
</dbReference>
<keyword evidence="4" id="KW-0145">Chemotaxis</keyword>
<evidence type="ECO:0000313" key="14">
    <source>
        <dbReference type="EMBL" id="AUY24654.1"/>
    </source>
</evidence>